<evidence type="ECO:0000256" key="5">
    <source>
        <dbReference type="ARBA" id="ARBA00022989"/>
    </source>
</evidence>
<keyword evidence="10 20" id="KW-0675">Receptor</keyword>
<reference evidence="23" key="1">
    <citation type="submission" date="2025-08" db="UniProtKB">
        <authorList>
            <consortium name="Ensembl"/>
        </authorList>
    </citation>
    <scope>IDENTIFICATION</scope>
</reference>
<keyword evidence="6 20" id="KW-0770">Synapse</keyword>
<dbReference type="InterPro" id="IPR001508">
    <property type="entry name" value="Iono_Glu_rcpt_met"/>
</dbReference>
<keyword evidence="11" id="KW-0325">Glycoprotein</keyword>
<evidence type="ECO:0000256" key="11">
    <source>
        <dbReference type="ARBA" id="ARBA00023180"/>
    </source>
</evidence>
<dbReference type="Ensembl" id="ENSAOWT00000027295.1">
    <property type="protein sequence ID" value="ENSAOWP00000024102.1"/>
    <property type="gene ID" value="ENSAOWG00000016276.1"/>
</dbReference>
<dbReference type="GO" id="GO:0045211">
    <property type="term" value="C:postsynaptic membrane"/>
    <property type="evidence" value="ECO:0007669"/>
    <property type="project" value="UniProtKB-SubCell"/>
</dbReference>
<dbReference type="Pfam" id="PF00060">
    <property type="entry name" value="Lig_chan"/>
    <property type="match status" value="1"/>
</dbReference>
<dbReference type="SUPFAM" id="SSF53850">
    <property type="entry name" value="Periplasmic binding protein-like II"/>
    <property type="match status" value="1"/>
</dbReference>
<dbReference type="AlphaFoldDB" id="A0A8B9Q8K7"/>
<accession>A0A8B9Q8K7</accession>
<evidence type="ECO:0000256" key="12">
    <source>
        <dbReference type="ARBA" id="ARBA00023257"/>
    </source>
</evidence>
<dbReference type="InterPro" id="IPR015683">
    <property type="entry name" value="Ionotropic_Glu_rcpt"/>
</dbReference>
<dbReference type="FunFam" id="3.40.50.2300:FF:000220">
    <property type="entry name" value="Glutamate receptor, ionotropic, delta 1"/>
    <property type="match status" value="1"/>
</dbReference>
<dbReference type="Gene3D" id="1.10.287.70">
    <property type="match status" value="1"/>
</dbReference>
<feature type="site" description="Crucial to convey clamshell closure to channel opening" evidence="18">
    <location>
        <position position="610"/>
    </location>
</feature>
<dbReference type="SMART" id="SM00918">
    <property type="entry name" value="Lig_chan-Glu_bd"/>
    <property type="match status" value="1"/>
</dbReference>
<comment type="subunit">
    <text evidence="16">Homodimer. Interacts (via extracellular N-terminal domain) with CBLN1 (via C1q domain), and more weakly with CBLN2; the interactions mediate the trans-synaptic adhesion complexes also with neurexins and are required for ligand-gated cation channel activity.</text>
</comment>
<dbReference type="InterPro" id="IPR028082">
    <property type="entry name" value="Peripla_BP_I"/>
</dbReference>
<evidence type="ECO:0000256" key="17">
    <source>
        <dbReference type="PIRSR" id="PIRSR601508-1"/>
    </source>
</evidence>
<organism evidence="23 24">
    <name type="scientific">Apteryx owenii</name>
    <name type="common">Little spotted kiwi</name>
    <dbReference type="NCBI Taxonomy" id="8824"/>
    <lineage>
        <taxon>Eukaryota</taxon>
        <taxon>Metazoa</taxon>
        <taxon>Chordata</taxon>
        <taxon>Craniata</taxon>
        <taxon>Vertebrata</taxon>
        <taxon>Euteleostomi</taxon>
        <taxon>Archelosauria</taxon>
        <taxon>Archosauria</taxon>
        <taxon>Dinosauria</taxon>
        <taxon>Saurischia</taxon>
        <taxon>Theropoda</taxon>
        <taxon>Coelurosauria</taxon>
        <taxon>Aves</taxon>
        <taxon>Palaeognathae</taxon>
        <taxon>Apterygiformes</taxon>
        <taxon>Apterygidae</taxon>
        <taxon>Apteryx</taxon>
    </lineage>
</organism>
<keyword evidence="2 20" id="KW-0813">Transport</keyword>
<evidence type="ECO:0000256" key="19">
    <source>
        <dbReference type="PIRSR" id="PIRSR601508-3"/>
    </source>
</evidence>
<dbReference type="InterPro" id="IPR019594">
    <property type="entry name" value="Glu/Gly-bd"/>
</dbReference>
<evidence type="ECO:0000256" key="8">
    <source>
        <dbReference type="ARBA" id="ARBA00023136"/>
    </source>
</evidence>
<feature type="site" description="Interaction with the cone snail toxin Con-ikot-ikot" evidence="18">
    <location>
        <position position="637"/>
    </location>
</feature>
<evidence type="ECO:0000313" key="23">
    <source>
        <dbReference type="Ensembl" id="ENSAOWP00000024102.1"/>
    </source>
</evidence>
<feature type="transmembrane region" description="Helical" evidence="20">
    <location>
        <begin position="508"/>
        <end position="531"/>
    </location>
</feature>
<evidence type="ECO:0000256" key="2">
    <source>
        <dbReference type="ARBA" id="ARBA00022448"/>
    </source>
</evidence>
<keyword evidence="13 20" id="KW-1071">Ligand-gated ion channel</keyword>
<dbReference type="Gene3D" id="3.40.190.10">
    <property type="entry name" value="Periplasmic binding protein-like II"/>
    <property type="match status" value="1"/>
</dbReference>
<evidence type="ECO:0000313" key="24">
    <source>
        <dbReference type="Proteomes" id="UP000694424"/>
    </source>
</evidence>
<dbReference type="Proteomes" id="UP000694424">
    <property type="component" value="Unplaced"/>
</dbReference>
<comment type="similarity">
    <text evidence="15">Belongs to the glutamate-gated ion channel (TC 1.A.10.1) family. GRID1 subfamily.</text>
</comment>
<dbReference type="SMART" id="SM00079">
    <property type="entry name" value="PBPe"/>
    <property type="match status" value="1"/>
</dbReference>
<dbReference type="GO" id="GO:0038023">
    <property type="term" value="F:signaling receptor activity"/>
    <property type="evidence" value="ECO:0007669"/>
    <property type="project" value="InterPro"/>
</dbReference>
<name>A0A8B9Q8K7_APTOW</name>
<evidence type="ECO:0000259" key="22">
    <source>
        <dbReference type="SMART" id="SM00918"/>
    </source>
</evidence>
<comment type="subcellular location">
    <subcellularLocation>
        <location evidence="1">Cell membrane</location>
        <topology evidence="1">Multi-pass membrane protein</topology>
    </subcellularLocation>
    <subcellularLocation>
        <location evidence="20">Postsynaptic cell membrane</location>
        <topology evidence="20">Multi-pass membrane protein</topology>
    </subcellularLocation>
</comment>
<keyword evidence="9 19" id="KW-1015">Disulfide bond</keyword>
<keyword evidence="24" id="KW-1185">Reference proteome</keyword>
<evidence type="ECO:0000256" key="13">
    <source>
        <dbReference type="ARBA" id="ARBA00023286"/>
    </source>
</evidence>
<dbReference type="InterPro" id="IPR001320">
    <property type="entry name" value="Iontro_rcpt_C"/>
</dbReference>
<feature type="domain" description="Ionotropic glutamate receptor L-glutamate and glycine-binding" evidence="22">
    <location>
        <begin position="393"/>
        <end position="455"/>
    </location>
</feature>
<dbReference type="Gene3D" id="3.40.50.2300">
    <property type="match status" value="2"/>
</dbReference>
<feature type="disulfide bond" evidence="19">
    <location>
        <begin position="33"/>
        <end position="296"/>
    </location>
</feature>
<evidence type="ECO:0000256" key="20">
    <source>
        <dbReference type="RuleBase" id="RU367118"/>
    </source>
</evidence>
<evidence type="ECO:0000256" key="14">
    <source>
        <dbReference type="ARBA" id="ARBA00023303"/>
    </source>
</evidence>
<feature type="binding site" evidence="17">
    <location>
        <position position="466"/>
    </location>
    <ligand>
        <name>L-glutamate</name>
        <dbReference type="ChEBI" id="CHEBI:29985"/>
    </ligand>
</feature>
<keyword evidence="4 20" id="KW-0812">Transmembrane</keyword>
<evidence type="ECO:0000256" key="1">
    <source>
        <dbReference type="ARBA" id="ARBA00004651"/>
    </source>
</evidence>
<keyword evidence="3 20" id="KW-1003">Cell membrane</keyword>
<evidence type="ECO:0000256" key="18">
    <source>
        <dbReference type="PIRSR" id="PIRSR601508-2"/>
    </source>
</evidence>
<evidence type="ECO:0000256" key="15">
    <source>
        <dbReference type="ARBA" id="ARBA00060815"/>
    </source>
</evidence>
<evidence type="ECO:0000256" key="4">
    <source>
        <dbReference type="ARBA" id="ARBA00022692"/>
    </source>
</evidence>
<dbReference type="PANTHER" id="PTHR18966">
    <property type="entry name" value="IONOTROPIC GLUTAMATE RECEPTOR"/>
    <property type="match status" value="1"/>
</dbReference>
<evidence type="ECO:0000256" key="16">
    <source>
        <dbReference type="ARBA" id="ARBA00063245"/>
    </source>
</evidence>
<dbReference type="FunFam" id="1.10.287.70:FF:000045">
    <property type="entry name" value="Glutamate receptor, ionotropic, delta 2"/>
    <property type="match status" value="1"/>
</dbReference>
<reference evidence="23" key="2">
    <citation type="submission" date="2025-09" db="UniProtKB">
        <authorList>
            <consortium name="Ensembl"/>
        </authorList>
    </citation>
    <scope>IDENTIFICATION</scope>
</reference>
<feature type="domain" description="Ionotropic glutamate receptor C-terminal" evidence="21">
    <location>
        <begin position="383"/>
        <end position="699"/>
    </location>
</feature>
<protein>
    <recommendedName>
        <fullName evidence="20">Glutamate receptor</fullName>
    </recommendedName>
</protein>
<keyword evidence="14 20" id="KW-0407">Ion channel</keyword>
<sequence>MKSSISLRDDLLSVEGVFGPDPAPLSVSSPAACDLMTLGILALVTSTGCASANALQSLTDAMHIPHLFVQRSTGGSPRTACHLNPSLEEEEYTLAARPPVRLNDVMLKLVTELRWQKFIVFYDSDYDIRGLQGFLDQASRLGLDVSLQKVDRNISRVFANLFTTMKTEELNRYRDTLRRAILLLSPRGAQTFINEVSAWLFLSSEITDNEILELVHSALGRMTVIRQIFPLSRDNNQRCMRNNHRISSLLCDPQEGYLQMLQVSNLYLYDSVLMLANAFHRKLEDRKWHSMASLNCMRKSTKPWNGGRSMLETIKKGHITGLTGVMEFREDGANPYVQFEILGTSYSETFGKDVRRLATWDSEKGLNGSLQERRLGSDLQGLTLKVVTVLEEPFVMVAENILGQPKRYKGFSIDVLDALAKNLGFKYEIYQAPDGKYGQQLQNSSWNGMIGELINKRADLAISAITITPERESVVDFSKRYMDYSVGILIKKPEEKINIFSLFAPFDFAVWACIAAAIPIVGVLIFVLNRIQAVRAQNSSQPSPSASSTLHSAIWVVYGAFVQQGSESTVNSVAMRIVMGSWWLFTLIVCSSYTANLAAFLTVSRMDNPIRTFQDLSKQMDISYGTVRDSAVYEYFKAKGTNPLEQDNTFAELWRTISKNNGADNCVSNPSEGIRKVRLDYRVFHLIFVLYQCCLPEVNE</sequence>
<keyword evidence="12 20" id="KW-0628">Postsynaptic cell membrane</keyword>
<dbReference type="GO" id="GO:0015276">
    <property type="term" value="F:ligand-gated monoatomic ion channel activity"/>
    <property type="evidence" value="ECO:0007669"/>
    <property type="project" value="InterPro"/>
</dbReference>
<feature type="transmembrane region" description="Helical" evidence="20">
    <location>
        <begin position="582"/>
        <end position="603"/>
    </location>
</feature>
<feature type="binding site" evidence="17">
    <location>
        <position position="471"/>
    </location>
    <ligand>
        <name>L-glutamate</name>
        <dbReference type="ChEBI" id="CHEBI:29985"/>
    </ligand>
</feature>
<dbReference type="InterPro" id="IPR001828">
    <property type="entry name" value="ANF_lig-bd_rcpt"/>
</dbReference>
<keyword evidence="5 20" id="KW-1133">Transmembrane helix</keyword>
<evidence type="ECO:0000256" key="7">
    <source>
        <dbReference type="ARBA" id="ARBA00023065"/>
    </source>
</evidence>
<dbReference type="PRINTS" id="PR00177">
    <property type="entry name" value="NMDARECEPTOR"/>
</dbReference>
<evidence type="ECO:0000256" key="3">
    <source>
        <dbReference type="ARBA" id="ARBA00022475"/>
    </source>
</evidence>
<evidence type="ECO:0000256" key="10">
    <source>
        <dbReference type="ARBA" id="ARBA00023170"/>
    </source>
</evidence>
<evidence type="ECO:0000256" key="6">
    <source>
        <dbReference type="ARBA" id="ARBA00023018"/>
    </source>
</evidence>
<evidence type="ECO:0000256" key="9">
    <source>
        <dbReference type="ARBA" id="ARBA00023157"/>
    </source>
</evidence>
<dbReference type="SUPFAM" id="SSF53822">
    <property type="entry name" value="Periplasmic binding protein-like I"/>
    <property type="match status" value="1"/>
</dbReference>
<keyword evidence="7 20" id="KW-0406">Ion transport</keyword>
<dbReference type="Pfam" id="PF01094">
    <property type="entry name" value="ANF_receptor"/>
    <property type="match status" value="1"/>
</dbReference>
<dbReference type="FunFam" id="3.40.190.10:FF:000024">
    <property type="entry name" value="Glutamate receptor, ionotropic, delta 1"/>
    <property type="match status" value="1"/>
</dbReference>
<comment type="function">
    <text evidence="20">Receptor for glutamate that functions as a ligand-gated ion channel in the central nervous system and plays an important role in excitatory synaptic transmission. L-glutamate acts as an excitatory neurotransmitter at many synapses in the central nervous system.</text>
</comment>
<evidence type="ECO:0000259" key="21">
    <source>
        <dbReference type="SMART" id="SM00079"/>
    </source>
</evidence>
<proteinExistence type="inferred from homology"/>
<dbReference type="Pfam" id="PF10613">
    <property type="entry name" value="Lig_chan-Glu_bd"/>
    <property type="match status" value="1"/>
</dbReference>
<keyword evidence="8 20" id="KW-0472">Membrane</keyword>